<organism evidence="1 3">
    <name type="scientific">Vibrio jasicida</name>
    <dbReference type="NCBI Taxonomy" id="766224"/>
    <lineage>
        <taxon>Bacteria</taxon>
        <taxon>Pseudomonadati</taxon>
        <taxon>Pseudomonadota</taxon>
        <taxon>Gammaproteobacteria</taxon>
        <taxon>Vibrionales</taxon>
        <taxon>Vibrionaceae</taxon>
        <taxon>Vibrio</taxon>
    </lineage>
</organism>
<dbReference type="GeneID" id="48232622"/>
<sequence>MNEFVLRLMKCARAYEAFIGTKLRSKQNINAEELASIRIEAVSRFPELKSYQRDRGVESAELELFNKVLHNTMLKAGFRVPTANQTRDASGIYIRR</sequence>
<dbReference type="AlphaFoldDB" id="A0AAU9QT16"/>
<dbReference type="Proteomes" id="UP001607221">
    <property type="component" value="Unassembled WGS sequence"/>
</dbReference>
<comment type="caution">
    <text evidence="1">The sequence shown here is derived from an EMBL/GenBank/DDBJ whole genome shotgun (WGS) entry which is preliminary data.</text>
</comment>
<name>A0AAU9QT16_9VIBR</name>
<protein>
    <submittedName>
        <fullName evidence="1">Uncharacterized protein</fullName>
    </submittedName>
</protein>
<reference evidence="1" key="1">
    <citation type="submission" date="2022-01" db="EMBL/GenBank/DDBJ databases">
        <authorList>
            <person name="Lagorce A."/>
        </authorList>
    </citation>
    <scope>NUCLEOTIDE SEQUENCE</scope>
    <source>
        <strain evidence="1">Th15_F1_A12</strain>
    </source>
</reference>
<gene>
    <name evidence="2" type="ORF">ACGRHZ_24780</name>
    <name evidence="1" type="ORF">THF1A12_420032</name>
</gene>
<proteinExistence type="predicted"/>
<accession>A0AAU9QT16</accession>
<dbReference type="RefSeq" id="WP_038868358.1">
    <property type="nucleotide sequence ID" value="NZ_BBKZ01000045.1"/>
</dbReference>
<dbReference type="EMBL" id="CAKMUD010000097">
    <property type="protein sequence ID" value="CAH1600660.1"/>
    <property type="molecule type" value="Genomic_DNA"/>
</dbReference>
<evidence type="ECO:0000313" key="4">
    <source>
        <dbReference type="Proteomes" id="UP001607221"/>
    </source>
</evidence>
<evidence type="ECO:0000313" key="2">
    <source>
        <dbReference type="EMBL" id="MFH0274488.1"/>
    </source>
</evidence>
<dbReference type="Proteomes" id="UP001295462">
    <property type="component" value="Unassembled WGS sequence"/>
</dbReference>
<dbReference type="EMBL" id="JBIHSE010000002">
    <property type="protein sequence ID" value="MFH0274488.1"/>
    <property type="molecule type" value="Genomic_DNA"/>
</dbReference>
<evidence type="ECO:0000313" key="3">
    <source>
        <dbReference type="Proteomes" id="UP001295462"/>
    </source>
</evidence>
<keyword evidence="4" id="KW-1185">Reference proteome</keyword>
<evidence type="ECO:0000313" key="1">
    <source>
        <dbReference type="EMBL" id="CAH1600660.1"/>
    </source>
</evidence>
<reference evidence="2 4" key="2">
    <citation type="submission" date="2024-10" db="EMBL/GenBank/DDBJ databases">
        <authorList>
            <person name="Yibar A."/>
            <person name="Saticioglu I.B."/>
            <person name="Duman M."/>
            <person name="Ajmi N."/>
            <person name="Gurler F."/>
            <person name="Ay H."/>
            <person name="Onuk E."/>
            <person name="Guler S."/>
            <person name="Romalde J.L."/>
        </authorList>
    </citation>
    <scope>NUCLEOTIDE SEQUENCE [LARGE SCALE GENOMIC DNA]</scope>
    <source>
        <strain evidence="2 4">1-TCBS-A</strain>
    </source>
</reference>